<dbReference type="UniPathway" id="UPA00196"/>
<comment type="pathway">
    <text evidence="2 13">Glycolipid biosynthesis; glycosylphosphatidylinositol-anchor biosynthesis.</text>
</comment>
<dbReference type="InterPro" id="IPR007704">
    <property type="entry name" value="PIG-M"/>
</dbReference>
<keyword evidence="9 13" id="KW-1133">Transmembrane helix</keyword>
<comment type="caution">
    <text evidence="13">Lacks conserved residue(s) required for the propagation of feature annotation.</text>
</comment>
<proteinExistence type="inferred from homology"/>
<keyword evidence="10 13" id="KW-0472">Membrane</keyword>
<sequence length="99" mass="11765">MTSQYFIWFLSLLPLVVHNLRLKPVIALSLSMIWFAAQGAWLFYAYLLEFKCRKIFILIWLKGIVFFCANIFILVQLIKSYSPEYRFGIIDYPYGVKNK</sequence>
<dbReference type="Gene3D" id="1.20.1280.290">
    <property type="match status" value="1"/>
</dbReference>
<comment type="subcellular location">
    <subcellularLocation>
        <location evidence="1 13">Endoplasmic reticulum membrane</location>
        <topology evidence="1 13">Multi-pass membrane protein</topology>
    </subcellularLocation>
</comment>
<dbReference type="PANTHER" id="PTHR12886">
    <property type="entry name" value="PIG-M MANNOSYLTRANSFERASE"/>
    <property type="match status" value="1"/>
</dbReference>
<feature type="transmembrane region" description="Helical" evidence="13">
    <location>
        <begin position="55"/>
        <end position="78"/>
    </location>
</feature>
<evidence type="ECO:0000256" key="7">
    <source>
        <dbReference type="ARBA" id="ARBA00022692"/>
    </source>
</evidence>
<dbReference type="GO" id="GO:0051751">
    <property type="term" value="F:alpha-1,4-mannosyltransferase activity"/>
    <property type="evidence" value="ECO:0007669"/>
    <property type="project" value="InterPro"/>
</dbReference>
<keyword evidence="6 13" id="KW-0808">Transferase</keyword>
<evidence type="ECO:0000313" key="15">
    <source>
        <dbReference type="Proteomes" id="UP000053240"/>
    </source>
</evidence>
<organism evidence="14 15">
    <name type="scientific">Papilio machaon</name>
    <name type="common">Old World swallowtail butterfly</name>
    <dbReference type="NCBI Taxonomy" id="76193"/>
    <lineage>
        <taxon>Eukaryota</taxon>
        <taxon>Metazoa</taxon>
        <taxon>Ecdysozoa</taxon>
        <taxon>Arthropoda</taxon>
        <taxon>Hexapoda</taxon>
        <taxon>Insecta</taxon>
        <taxon>Pterygota</taxon>
        <taxon>Neoptera</taxon>
        <taxon>Endopterygota</taxon>
        <taxon>Lepidoptera</taxon>
        <taxon>Glossata</taxon>
        <taxon>Ditrysia</taxon>
        <taxon>Papilionoidea</taxon>
        <taxon>Papilionidae</taxon>
        <taxon>Papilioninae</taxon>
        <taxon>Papilio</taxon>
    </lineage>
</organism>
<evidence type="ECO:0000256" key="2">
    <source>
        <dbReference type="ARBA" id="ARBA00004687"/>
    </source>
</evidence>
<comment type="similarity">
    <text evidence="3 13">Belongs to the PIGM family.</text>
</comment>
<reference evidence="14 15" key="1">
    <citation type="journal article" date="2015" name="Nat. Commun.">
        <title>Outbred genome sequencing and CRISPR/Cas9 gene editing in butterflies.</title>
        <authorList>
            <person name="Li X."/>
            <person name="Fan D."/>
            <person name="Zhang W."/>
            <person name="Liu G."/>
            <person name="Zhang L."/>
            <person name="Zhao L."/>
            <person name="Fang X."/>
            <person name="Chen L."/>
            <person name="Dong Y."/>
            <person name="Chen Y."/>
            <person name="Ding Y."/>
            <person name="Zhao R."/>
            <person name="Feng M."/>
            <person name="Zhu Y."/>
            <person name="Feng Y."/>
            <person name="Jiang X."/>
            <person name="Zhu D."/>
            <person name="Xiang H."/>
            <person name="Feng X."/>
            <person name="Li S."/>
            <person name="Wang J."/>
            <person name="Zhang G."/>
            <person name="Kronforst M.R."/>
            <person name="Wang W."/>
        </authorList>
    </citation>
    <scope>NUCLEOTIDE SEQUENCE [LARGE SCALE GENOMIC DNA]</scope>
    <source>
        <strain evidence="14">Ya'a_city_454_Pm</strain>
        <tissue evidence="14">Whole body</tissue>
    </source>
</reference>
<evidence type="ECO:0000256" key="8">
    <source>
        <dbReference type="ARBA" id="ARBA00022824"/>
    </source>
</evidence>
<evidence type="ECO:0000256" key="4">
    <source>
        <dbReference type="ARBA" id="ARBA00022502"/>
    </source>
</evidence>
<comment type="function">
    <text evidence="11 13">Catalytic subunit of the glycosylphosphatidylinositol-mannosyltransferase I complex which catalyzes the transfer of the first mannose, via an alpha-1,4 bond from a dolichol-phosphate-mannose (Dol-P-Man) to the glucosaminyl acyl phosphatidylinositol (GlcN-(acyl)PI) intermediate to generate alpha-D-Man-(1-&gt;4)-alpha-D-GlcN-(1-&gt;6)-(1-radyl,2-acyl-sn-glycero-3-phospho)-2-acyl-inositol and participates in the sixth step of the glycosylphosphatidylinositol-anchor biosynthesis.</text>
</comment>
<protein>
    <recommendedName>
        <fullName evidence="12 13">GPI alpha-1,4-mannosyltransferase I, catalytic subunit</fullName>
        <ecNumber evidence="13">2.4.1.-</ecNumber>
    </recommendedName>
    <alternativeName>
        <fullName evidence="13">GPI mannosyltransferase I</fullName>
    </alternativeName>
</protein>
<feature type="transmembrane region" description="Helical" evidence="13">
    <location>
        <begin position="32"/>
        <end position="48"/>
    </location>
</feature>
<evidence type="ECO:0000256" key="6">
    <source>
        <dbReference type="ARBA" id="ARBA00022679"/>
    </source>
</evidence>
<dbReference type="EC" id="2.4.1.-" evidence="13"/>
<name>A0A194RNM4_PAPMA</name>
<dbReference type="GO" id="GO:1990529">
    <property type="term" value="C:glycosylphosphatidylinositol-mannosyltransferase I complex"/>
    <property type="evidence" value="ECO:0007669"/>
    <property type="project" value="TreeGrafter"/>
</dbReference>
<keyword evidence="5 13" id="KW-0328">Glycosyltransferase</keyword>
<dbReference type="AlphaFoldDB" id="A0A194RNM4"/>
<dbReference type="EMBL" id="KQ460124">
    <property type="protein sequence ID" value="KPJ17616.1"/>
    <property type="molecule type" value="Genomic_DNA"/>
</dbReference>
<evidence type="ECO:0000256" key="12">
    <source>
        <dbReference type="ARBA" id="ARBA00093608"/>
    </source>
</evidence>
<dbReference type="GO" id="GO:0004376">
    <property type="term" value="F:GPI mannosyltransferase activity"/>
    <property type="evidence" value="ECO:0007669"/>
    <property type="project" value="InterPro"/>
</dbReference>
<dbReference type="GO" id="GO:0005789">
    <property type="term" value="C:endoplasmic reticulum membrane"/>
    <property type="evidence" value="ECO:0007669"/>
    <property type="project" value="UniProtKB-SubCell"/>
</dbReference>
<keyword evidence="8 13" id="KW-0256">Endoplasmic reticulum</keyword>
<keyword evidence="4 13" id="KW-0337">GPI-anchor biosynthesis</keyword>
<keyword evidence="15" id="KW-1185">Reference proteome</keyword>
<dbReference type="STRING" id="76193.A0A194RNM4"/>
<accession>A0A194RNM4</accession>
<dbReference type="Pfam" id="PF05007">
    <property type="entry name" value="Mannosyl_trans"/>
    <property type="match status" value="1"/>
</dbReference>
<dbReference type="GO" id="GO:0006506">
    <property type="term" value="P:GPI anchor biosynthetic process"/>
    <property type="evidence" value="ECO:0007669"/>
    <property type="project" value="UniProtKB-UniPathway"/>
</dbReference>
<evidence type="ECO:0000256" key="9">
    <source>
        <dbReference type="ARBA" id="ARBA00022989"/>
    </source>
</evidence>
<evidence type="ECO:0000256" key="13">
    <source>
        <dbReference type="RuleBase" id="RU365064"/>
    </source>
</evidence>
<dbReference type="Proteomes" id="UP000053240">
    <property type="component" value="Unassembled WGS sequence"/>
</dbReference>
<evidence type="ECO:0000256" key="5">
    <source>
        <dbReference type="ARBA" id="ARBA00022676"/>
    </source>
</evidence>
<evidence type="ECO:0000313" key="14">
    <source>
        <dbReference type="EMBL" id="KPJ17616.1"/>
    </source>
</evidence>
<evidence type="ECO:0000256" key="1">
    <source>
        <dbReference type="ARBA" id="ARBA00004477"/>
    </source>
</evidence>
<evidence type="ECO:0000256" key="11">
    <source>
        <dbReference type="ARBA" id="ARBA00093408"/>
    </source>
</evidence>
<evidence type="ECO:0000256" key="3">
    <source>
        <dbReference type="ARBA" id="ARBA00011071"/>
    </source>
</evidence>
<gene>
    <name evidence="14" type="ORF">RR48_07104</name>
</gene>
<evidence type="ECO:0000256" key="10">
    <source>
        <dbReference type="ARBA" id="ARBA00023136"/>
    </source>
</evidence>
<keyword evidence="7 13" id="KW-0812">Transmembrane</keyword>
<dbReference type="PANTHER" id="PTHR12886:SF0">
    <property type="entry name" value="GPI MANNOSYLTRANSFERASE 1"/>
    <property type="match status" value="1"/>
</dbReference>
<dbReference type="InParanoid" id="A0A194RNM4"/>